<protein>
    <recommendedName>
        <fullName evidence="5">Secreted protein</fullName>
    </recommendedName>
</protein>
<feature type="region of interest" description="Disordered" evidence="1">
    <location>
        <begin position="50"/>
        <end position="108"/>
    </location>
</feature>
<feature type="compositionally biased region" description="Basic and acidic residues" evidence="1">
    <location>
        <begin position="97"/>
        <end position="108"/>
    </location>
</feature>
<sequence>MNPADTLDGSTVVPLAASGPGTGVTAFLVGLIVVLFLLGGFWLGRRIRVREPAPPRPSEQPRPPARPTRVEETTEPSDGFGDEGERLTPYQLGGHGTEARRPPGAGDR</sequence>
<keyword evidence="4" id="KW-1185">Reference proteome</keyword>
<organism evidence="3 4">
    <name type="scientific">Streptomyces hebeiensis</name>
    <dbReference type="NCBI Taxonomy" id="229486"/>
    <lineage>
        <taxon>Bacteria</taxon>
        <taxon>Bacillati</taxon>
        <taxon>Actinomycetota</taxon>
        <taxon>Actinomycetes</taxon>
        <taxon>Kitasatosporales</taxon>
        <taxon>Streptomycetaceae</taxon>
        <taxon>Streptomyces</taxon>
    </lineage>
</organism>
<feature type="compositionally biased region" description="Pro residues" evidence="1">
    <location>
        <begin position="52"/>
        <end position="66"/>
    </location>
</feature>
<dbReference type="Pfam" id="PF20087">
    <property type="entry name" value="DUF6479"/>
    <property type="match status" value="1"/>
</dbReference>
<name>A0ABN1VBY3_9ACTN</name>
<reference evidence="3 4" key="1">
    <citation type="journal article" date="2019" name="Int. J. Syst. Evol. Microbiol.">
        <title>The Global Catalogue of Microorganisms (GCM) 10K type strain sequencing project: providing services to taxonomists for standard genome sequencing and annotation.</title>
        <authorList>
            <consortium name="The Broad Institute Genomics Platform"/>
            <consortium name="The Broad Institute Genome Sequencing Center for Infectious Disease"/>
            <person name="Wu L."/>
            <person name="Ma J."/>
        </authorList>
    </citation>
    <scope>NUCLEOTIDE SEQUENCE [LARGE SCALE GENOMIC DNA]</scope>
    <source>
        <strain evidence="3 4">JCM 12696</strain>
    </source>
</reference>
<evidence type="ECO:0000256" key="1">
    <source>
        <dbReference type="SAM" id="MobiDB-lite"/>
    </source>
</evidence>
<keyword evidence="2" id="KW-1133">Transmembrane helix</keyword>
<proteinExistence type="predicted"/>
<keyword evidence="2" id="KW-0812">Transmembrane</keyword>
<dbReference type="Proteomes" id="UP001501371">
    <property type="component" value="Unassembled WGS sequence"/>
</dbReference>
<evidence type="ECO:0000313" key="3">
    <source>
        <dbReference type="EMBL" id="GAA1202025.1"/>
    </source>
</evidence>
<comment type="caution">
    <text evidence="3">The sequence shown here is derived from an EMBL/GenBank/DDBJ whole genome shotgun (WGS) entry which is preliminary data.</text>
</comment>
<dbReference type="RefSeq" id="WP_344285523.1">
    <property type="nucleotide sequence ID" value="NZ_BAAAKV010000131.1"/>
</dbReference>
<feature type="transmembrane region" description="Helical" evidence="2">
    <location>
        <begin position="24"/>
        <end position="43"/>
    </location>
</feature>
<gene>
    <name evidence="3" type="ORF">GCM10009654_67850</name>
</gene>
<evidence type="ECO:0000256" key="2">
    <source>
        <dbReference type="SAM" id="Phobius"/>
    </source>
</evidence>
<evidence type="ECO:0008006" key="5">
    <source>
        <dbReference type="Google" id="ProtNLM"/>
    </source>
</evidence>
<dbReference type="InterPro" id="IPR045513">
    <property type="entry name" value="DUF6479"/>
</dbReference>
<evidence type="ECO:0000313" key="4">
    <source>
        <dbReference type="Proteomes" id="UP001501371"/>
    </source>
</evidence>
<dbReference type="EMBL" id="BAAAKV010000131">
    <property type="protein sequence ID" value="GAA1202025.1"/>
    <property type="molecule type" value="Genomic_DNA"/>
</dbReference>
<keyword evidence="2" id="KW-0472">Membrane</keyword>
<accession>A0ABN1VBY3</accession>